<dbReference type="AlphaFoldDB" id="A0A1Y3AMG5"/>
<dbReference type="Proteomes" id="UP000194236">
    <property type="component" value="Unassembled WGS sequence"/>
</dbReference>
<gene>
    <name evidence="2" type="ORF">BLA29_010692</name>
</gene>
<proteinExistence type="predicted"/>
<evidence type="ECO:0000313" key="3">
    <source>
        <dbReference type="Proteomes" id="UP000194236"/>
    </source>
</evidence>
<evidence type="ECO:0000256" key="1">
    <source>
        <dbReference type="SAM" id="Coils"/>
    </source>
</evidence>
<accession>A0A1Y3AMG5</accession>
<keyword evidence="1" id="KW-0175">Coiled coil</keyword>
<sequence length="110" mass="12962">MDIFVKHILQTGTITQDKPQRNRLADVVNIVKNLNAENADLMDRVNELSLKVETLEETNRRLNDRLIKFETIQKADMASIRTVIELMRKELENFKIDFTRSREEDEESEV</sequence>
<dbReference type="OrthoDB" id="6499288at2759"/>
<comment type="caution">
    <text evidence="2">The sequence shown here is derived from an EMBL/GenBank/DDBJ whole genome shotgun (WGS) entry which is preliminary data.</text>
</comment>
<reference evidence="2 3" key="1">
    <citation type="submission" date="2017-03" db="EMBL/GenBank/DDBJ databases">
        <title>Genome Survey of Euroglyphus maynei.</title>
        <authorList>
            <person name="Arlian L.G."/>
            <person name="Morgan M.S."/>
            <person name="Rider S.D."/>
        </authorList>
    </citation>
    <scope>NUCLEOTIDE SEQUENCE [LARGE SCALE GENOMIC DNA]</scope>
    <source>
        <strain evidence="2">Arlian Lab</strain>
        <tissue evidence="2">Whole body</tissue>
    </source>
</reference>
<organism evidence="2 3">
    <name type="scientific">Euroglyphus maynei</name>
    <name type="common">Mayne's house dust mite</name>
    <dbReference type="NCBI Taxonomy" id="6958"/>
    <lineage>
        <taxon>Eukaryota</taxon>
        <taxon>Metazoa</taxon>
        <taxon>Ecdysozoa</taxon>
        <taxon>Arthropoda</taxon>
        <taxon>Chelicerata</taxon>
        <taxon>Arachnida</taxon>
        <taxon>Acari</taxon>
        <taxon>Acariformes</taxon>
        <taxon>Sarcoptiformes</taxon>
        <taxon>Astigmata</taxon>
        <taxon>Psoroptidia</taxon>
        <taxon>Analgoidea</taxon>
        <taxon>Pyroglyphidae</taxon>
        <taxon>Pyroglyphinae</taxon>
        <taxon>Euroglyphus</taxon>
    </lineage>
</organism>
<evidence type="ECO:0000313" key="2">
    <source>
        <dbReference type="EMBL" id="OTF69024.1"/>
    </source>
</evidence>
<protein>
    <submittedName>
        <fullName evidence="2">Uncharacterized protein</fullName>
    </submittedName>
</protein>
<name>A0A1Y3AMG5_EURMA</name>
<keyword evidence="3" id="KW-1185">Reference proteome</keyword>
<dbReference type="EMBL" id="MUJZ01072519">
    <property type="protein sequence ID" value="OTF69024.1"/>
    <property type="molecule type" value="Genomic_DNA"/>
</dbReference>
<feature type="coiled-coil region" evidence="1">
    <location>
        <begin position="24"/>
        <end position="104"/>
    </location>
</feature>